<dbReference type="Proteomes" id="UP000667802">
    <property type="component" value="Unassembled WGS sequence"/>
</dbReference>
<keyword evidence="2" id="KW-1185">Reference proteome</keyword>
<name>A0AAP5IFR3_9CYAN</name>
<dbReference type="AlphaFoldDB" id="A0AAP5IFR3"/>
<dbReference type="RefSeq" id="WP_208344942.1">
    <property type="nucleotide sequence ID" value="NZ_CAWQFN010000559.1"/>
</dbReference>
<gene>
    <name evidence="1" type="ORF">G7B40_041230</name>
</gene>
<protein>
    <submittedName>
        <fullName evidence="1">Uncharacterized protein</fullName>
    </submittedName>
</protein>
<sequence>MTAVLEIKTLQPLFDIIAEIKDSPEDETGNGSKKFLLKLAGAVYDYAVQWRDPDCEKIFNSMIGNLEGIETRDWINLLITKYVYWAEDRNVTYSWAWRNLYGIHDEKNESFITLEARANMFNYKSILDYCESEGILEELLDICKSYFALDIR</sequence>
<accession>A0AAP5IFR3</accession>
<dbReference type="EMBL" id="JAALHA020000042">
    <property type="protein sequence ID" value="MDR9900911.1"/>
    <property type="molecule type" value="Genomic_DNA"/>
</dbReference>
<evidence type="ECO:0000313" key="2">
    <source>
        <dbReference type="Proteomes" id="UP000667802"/>
    </source>
</evidence>
<comment type="caution">
    <text evidence="1">The sequence shown here is derived from an EMBL/GenBank/DDBJ whole genome shotgun (WGS) entry which is preliminary data.</text>
</comment>
<proteinExistence type="predicted"/>
<organism evidence="1 2">
    <name type="scientific">Aetokthonos hydrillicola Thurmond2011</name>
    <dbReference type="NCBI Taxonomy" id="2712845"/>
    <lineage>
        <taxon>Bacteria</taxon>
        <taxon>Bacillati</taxon>
        <taxon>Cyanobacteriota</taxon>
        <taxon>Cyanophyceae</taxon>
        <taxon>Nostocales</taxon>
        <taxon>Hapalosiphonaceae</taxon>
        <taxon>Aetokthonos</taxon>
    </lineage>
</organism>
<evidence type="ECO:0000313" key="1">
    <source>
        <dbReference type="EMBL" id="MDR9900911.1"/>
    </source>
</evidence>
<reference evidence="2" key="1">
    <citation type="journal article" date="2021" name="Science">
        <title>Hunting the eagle killer: A cyanobacterial neurotoxin causes vacuolar myelinopathy.</title>
        <authorList>
            <person name="Breinlinger S."/>
            <person name="Phillips T.J."/>
            <person name="Haram B.N."/>
            <person name="Mares J."/>
            <person name="Martinez Yerena J.A."/>
            <person name="Hrouzek P."/>
            <person name="Sobotka R."/>
            <person name="Henderson W.M."/>
            <person name="Schmieder P."/>
            <person name="Williams S.M."/>
            <person name="Lauderdale J.D."/>
            <person name="Wilde H.D."/>
            <person name="Gerrin W."/>
            <person name="Kust A."/>
            <person name="Washington J.W."/>
            <person name="Wagner C."/>
            <person name="Geier B."/>
            <person name="Liebeke M."/>
            <person name="Enke H."/>
            <person name="Niedermeyer T.H.J."/>
            <person name="Wilde S.B."/>
        </authorList>
    </citation>
    <scope>NUCLEOTIDE SEQUENCE [LARGE SCALE GENOMIC DNA]</scope>
    <source>
        <strain evidence="2">Thurmond2011</strain>
    </source>
</reference>